<feature type="domain" description="ABC transmembrane type-1" evidence="8">
    <location>
        <begin position="40"/>
        <end position="220"/>
    </location>
</feature>
<dbReference type="PANTHER" id="PTHR30151">
    <property type="entry name" value="ALKANE SULFONATE ABC TRANSPORTER-RELATED, MEMBRANE SUBUNIT"/>
    <property type="match status" value="1"/>
</dbReference>
<evidence type="ECO:0000256" key="5">
    <source>
        <dbReference type="ARBA" id="ARBA00022989"/>
    </source>
</evidence>
<keyword evidence="2 7" id="KW-0813">Transport</keyword>
<evidence type="ECO:0000256" key="3">
    <source>
        <dbReference type="ARBA" id="ARBA00022475"/>
    </source>
</evidence>
<name>A0ABU7RNS2_9ACTN</name>
<keyword evidence="3" id="KW-1003">Cell membrane</keyword>
<dbReference type="Gene3D" id="1.10.3720.10">
    <property type="entry name" value="MetI-like"/>
    <property type="match status" value="1"/>
</dbReference>
<dbReference type="CDD" id="cd06261">
    <property type="entry name" value="TM_PBP2"/>
    <property type="match status" value="1"/>
</dbReference>
<evidence type="ECO:0000313" key="10">
    <source>
        <dbReference type="Proteomes" id="UP001332243"/>
    </source>
</evidence>
<evidence type="ECO:0000256" key="6">
    <source>
        <dbReference type="ARBA" id="ARBA00023136"/>
    </source>
</evidence>
<reference evidence="9 10" key="1">
    <citation type="submission" date="2024-01" db="EMBL/GenBank/DDBJ databases">
        <title>Genome insights into Plantactinospora sonchi sp. nov.</title>
        <authorList>
            <person name="Wang L."/>
        </authorList>
    </citation>
    <scope>NUCLEOTIDE SEQUENCE [LARGE SCALE GENOMIC DNA]</scope>
    <source>
        <strain evidence="9 10">NEAU-QY2</strain>
    </source>
</reference>
<keyword evidence="6 7" id="KW-0472">Membrane</keyword>
<dbReference type="InterPro" id="IPR000515">
    <property type="entry name" value="MetI-like"/>
</dbReference>
<proteinExistence type="inferred from homology"/>
<dbReference type="Proteomes" id="UP001332243">
    <property type="component" value="Unassembled WGS sequence"/>
</dbReference>
<evidence type="ECO:0000256" key="4">
    <source>
        <dbReference type="ARBA" id="ARBA00022692"/>
    </source>
</evidence>
<feature type="transmembrane region" description="Helical" evidence="7">
    <location>
        <begin position="79"/>
        <end position="100"/>
    </location>
</feature>
<evidence type="ECO:0000256" key="2">
    <source>
        <dbReference type="ARBA" id="ARBA00022448"/>
    </source>
</evidence>
<feature type="transmembrane region" description="Helical" evidence="7">
    <location>
        <begin position="159"/>
        <end position="180"/>
    </location>
</feature>
<protein>
    <submittedName>
        <fullName evidence="9">ABC transporter permease</fullName>
    </submittedName>
</protein>
<keyword evidence="10" id="KW-1185">Reference proteome</keyword>
<evidence type="ECO:0000256" key="7">
    <source>
        <dbReference type="RuleBase" id="RU363032"/>
    </source>
</evidence>
<feature type="transmembrane region" description="Helical" evidence="7">
    <location>
        <begin position="106"/>
        <end position="125"/>
    </location>
</feature>
<evidence type="ECO:0000313" key="9">
    <source>
        <dbReference type="EMBL" id="MEE6258165.1"/>
    </source>
</evidence>
<keyword evidence="4 7" id="KW-0812">Transmembrane</keyword>
<dbReference type="RefSeq" id="WP_331213792.1">
    <property type="nucleotide sequence ID" value="NZ_JAZGQK010000006.1"/>
</dbReference>
<feature type="transmembrane region" description="Helical" evidence="7">
    <location>
        <begin position="200"/>
        <end position="223"/>
    </location>
</feature>
<dbReference type="PROSITE" id="PS50928">
    <property type="entry name" value="ABC_TM1"/>
    <property type="match status" value="1"/>
</dbReference>
<dbReference type="EMBL" id="JAZGQK010000006">
    <property type="protein sequence ID" value="MEE6258165.1"/>
    <property type="molecule type" value="Genomic_DNA"/>
</dbReference>
<organism evidence="9 10">
    <name type="scientific">Plantactinospora sonchi</name>
    <dbReference type="NCBI Taxonomy" id="1544735"/>
    <lineage>
        <taxon>Bacteria</taxon>
        <taxon>Bacillati</taxon>
        <taxon>Actinomycetota</taxon>
        <taxon>Actinomycetes</taxon>
        <taxon>Micromonosporales</taxon>
        <taxon>Micromonosporaceae</taxon>
        <taxon>Plantactinospora</taxon>
    </lineage>
</organism>
<dbReference type="Pfam" id="PF00528">
    <property type="entry name" value="BPD_transp_1"/>
    <property type="match status" value="1"/>
</dbReference>
<gene>
    <name evidence="9" type="ORF">V1633_06610</name>
</gene>
<keyword evidence="5 7" id="KW-1133">Transmembrane helix</keyword>
<comment type="similarity">
    <text evidence="7">Belongs to the binding-protein-dependent transport system permease family.</text>
</comment>
<feature type="transmembrane region" description="Helical" evidence="7">
    <location>
        <begin position="48"/>
        <end position="67"/>
    </location>
</feature>
<dbReference type="InterPro" id="IPR035906">
    <property type="entry name" value="MetI-like_sf"/>
</dbReference>
<evidence type="ECO:0000256" key="1">
    <source>
        <dbReference type="ARBA" id="ARBA00004651"/>
    </source>
</evidence>
<dbReference type="PANTHER" id="PTHR30151:SF20">
    <property type="entry name" value="ABC TRANSPORTER PERMEASE PROTEIN HI_0355-RELATED"/>
    <property type="match status" value="1"/>
</dbReference>
<sequence>MISLWWAATWVFDADPFFVPAPPDVVEAFTRLPTYLLEQAQVTLLETLVGYGLATVSAILLAILLAASRTIERMTFPTIAGINAIPKVALAPLFLVWVGFGPETKVLMALLLCFFPILVSTMAGLSSTPSDLGEMSRSLSASWWQTFVKVRLPWALPQLFVGLKVATALAIIGAIIGEVINPDKGLGSVIVSSVQTADTPMAFAALTLLAIMGAALFYAVAALERVLVPWARAISS</sequence>
<evidence type="ECO:0000259" key="8">
    <source>
        <dbReference type="PROSITE" id="PS50928"/>
    </source>
</evidence>
<comment type="caution">
    <text evidence="9">The sequence shown here is derived from an EMBL/GenBank/DDBJ whole genome shotgun (WGS) entry which is preliminary data.</text>
</comment>
<dbReference type="SUPFAM" id="SSF161098">
    <property type="entry name" value="MetI-like"/>
    <property type="match status" value="1"/>
</dbReference>
<accession>A0ABU7RNS2</accession>
<comment type="subcellular location">
    <subcellularLocation>
        <location evidence="1 7">Cell membrane</location>
        <topology evidence="1 7">Multi-pass membrane protein</topology>
    </subcellularLocation>
</comment>